<name>A0A5B2W5M8_9PSEU</name>
<dbReference type="EMBL" id="VUOB01000113">
    <property type="protein sequence ID" value="KAA2247293.1"/>
    <property type="molecule type" value="Genomic_DNA"/>
</dbReference>
<evidence type="ECO:0000313" key="2">
    <source>
        <dbReference type="EMBL" id="KAA2247293.1"/>
    </source>
</evidence>
<reference evidence="2 3" key="1">
    <citation type="submission" date="2019-09" db="EMBL/GenBank/DDBJ databases">
        <title>Goodfellowia gen. nov., a new genus of the Pseudonocardineae related to Actinoalloteichus, containing Goodfellowia coeruleoviolacea gen. nov., comb. nov. gen. nov., comb. nov.</title>
        <authorList>
            <person name="Labeda D."/>
        </authorList>
    </citation>
    <scope>NUCLEOTIDE SEQUENCE [LARGE SCALE GENOMIC DNA]</scope>
    <source>
        <strain evidence="2 3">AN110305</strain>
    </source>
</reference>
<evidence type="ECO:0000313" key="3">
    <source>
        <dbReference type="Proteomes" id="UP000323454"/>
    </source>
</evidence>
<dbReference type="AlphaFoldDB" id="A0A5B2W5M8"/>
<organism evidence="2 3">
    <name type="scientific">Solihabitans fulvus</name>
    <dbReference type="NCBI Taxonomy" id="1892852"/>
    <lineage>
        <taxon>Bacteria</taxon>
        <taxon>Bacillati</taxon>
        <taxon>Actinomycetota</taxon>
        <taxon>Actinomycetes</taxon>
        <taxon>Pseudonocardiales</taxon>
        <taxon>Pseudonocardiaceae</taxon>
        <taxon>Solihabitans</taxon>
    </lineage>
</organism>
<evidence type="ECO:0008006" key="4">
    <source>
        <dbReference type="Google" id="ProtNLM"/>
    </source>
</evidence>
<dbReference type="GO" id="GO:0043448">
    <property type="term" value="P:alkane catabolic process"/>
    <property type="evidence" value="ECO:0007669"/>
    <property type="project" value="TreeGrafter"/>
</dbReference>
<keyword evidence="1" id="KW-0732">Signal</keyword>
<dbReference type="Pfam" id="PF03640">
    <property type="entry name" value="Lipoprotein_15"/>
    <property type="match status" value="2"/>
</dbReference>
<dbReference type="OrthoDB" id="597632at2"/>
<protein>
    <recommendedName>
        <fullName evidence="4">Lipoprotein with Yx(FWY)xxD motif</fullName>
    </recommendedName>
</protein>
<dbReference type="Proteomes" id="UP000323454">
    <property type="component" value="Unassembled WGS sequence"/>
</dbReference>
<keyword evidence="3" id="KW-1185">Reference proteome</keyword>
<dbReference type="PROSITE" id="PS51257">
    <property type="entry name" value="PROKAR_LIPOPROTEIN"/>
    <property type="match status" value="1"/>
</dbReference>
<evidence type="ECO:0000256" key="1">
    <source>
        <dbReference type="SAM" id="SignalP"/>
    </source>
</evidence>
<feature type="chain" id="PRO_5039434610" description="Lipoprotein with Yx(FWY)xxD motif" evidence="1">
    <location>
        <begin position="21"/>
        <end position="155"/>
    </location>
</feature>
<feature type="signal peptide" evidence="1">
    <location>
        <begin position="1"/>
        <end position="20"/>
    </location>
</feature>
<dbReference type="InterPro" id="IPR005297">
    <property type="entry name" value="Lipoprotein_repeat"/>
</dbReference>
<reference evidence="2 3" key="2">
    <citation type="submission" date="2019-09" db="EMBL/GenBank/DDBJ databases">
        <authorList>
            <person name="Jin C."/>
        </authorList>
    </citation>
    <scope>NUCLEOTIDE SEQUENCE [LARGE SCALE GENOMIC DNA]</scope>
    <source>
        <strain evidence="2 3">AN110305</strain>
    </source>
</reference>
<proteinExistence type="predicted"/>
<gene>
    <name evidence="2" type="ORF">F0L68_40290</name>
</gene>
<dbReference type="PANTHER" id="PTHR39335">
    <property type="entry name" value="BLL4220 PROTEIN"/>
    <property type="match status" value="1"/>
</dbReference>
<dbReference type="PANTHER" id="PTHR39335:SF1">
    <property type="entry name" value="BLL4220 PROTEIN"/>
    <property type="match status" value="1"/>
</dbReference>
<dbReference type="RefSeq" id="WP_149855194.1">
    <property type="nucleotide sequence ID" value="NZ_VUOB01000113.1"/>
</dbReference>
<comment type="caution">
    <text evidence="2">The sequence shown here is derived from an EMBL/GenBank/DDBJ whole genome shotgun (WGS) entry which is preliminary data.</text>
</comment>
<sequence>MRARFVLLGVALLASLAACGSEPARDAADSHPAADTAAVGVRVSDSSLGPILTDQSGRTLYAFVRDSGGASTCADQCVATWPALVSRDAVSAGAGADQKLLSRTTRAEGTTQASYGKWPLYYYAGDLGPGDVDGQGVDGVWFAIGRDGTLVKATP</sequence>
<accession>A0A5B2W5M8</accession>